<evidence type="ECO:0000313" key="1">
    <source>
        <dbReference type="EMBL" id="KAJ3547867.1"/>
    </source>
</evidence>
<name>A0ACC1SX72_9HYPO</name>
<dbReference type="Proteomes" id="UP001148629">
    <property type="component" value="Unassembled WGS sequence"/>
</dbReference>
<comment type="caution">
    <text evidence="1">The sequence shown here is derived from an EMBL/GenBank/DDBJ whole genome shotgun (WGS) entry which is preliminary data.</text>
</comment>
<dbReference type="EMBL" id="JANRMS010000065">
    <property type="protein sequence ID" value="KAJ3547867.1"/>
    <property type="molecule type" value="Genomic_DNA"/>
</dbReference>
<protein>
    <submittedName>
        <fullName evidence="1">Uncharacterized protein</fullName>
    </submittedName>
</protein>
<proteinExistence type="predicted"/>
<organism evidence="1 2">
    <name type="scientific">Fusarium decemcellulare</name>
    <dbReference type="NCBI Taxonomy" id="57161"/>
    <lineage>
        <taxon>Eukaryota</taxon>
        <taxon>Fungi</taxon>
        <taxon>Dikarya</taxon>
        <taxon>Ascomycota</taxon>
        <taxon>Pezizomycotina</taxon>
        <taxon>Sordariomycetes</taxon>
        <taxon>Hypocreomycetidae</taxon>
        <taxon>Hypocreales</taxon>
        <taxon>Nectriaceae</taxon>
        <taxon>Fusarium</taxon>
        <taxon>Fusarium decemcellulare species complex</taxon>
    </lineage>
</organism>
<accession>A0ACC1SX72</accession>
<sequence>MLLVNPAKEAQHEIDSACPVSRCNSRQAARYDGERAMQSEALHLYRDIRDSLPRQNNIAKTTASLTMANSIPQIHLLCMEERFIDAFEAARQSRKLPSSVPIKIHDCALSQLPSSVQFDTIVSPANSYQDVYPRVQRHADAIMKN</sequence>
<evidence type="ECO:0000313" key="2">
    <source>
        <dbReference type="Proteomes" id="UP001148629"/>
    </source>
</evidence>
<gene>
    <name evidence="1" type="ORF">NM208_g1297</name>
</gene>
<reference evidence="1" key="1">
    <citation type="submission" date="2022-08" db="EMBL/GenBank/DDBJ databases">
        <title>Genome Sequence of Fusarium decemcellulare.</title>
        <authorList>
            <person name="Buettner E."/>
        </authorList>
    </citation>
    <scope>NUCLEOTIDE SEQUENCE</scope>
    <source>
        <strain evidence="1">Babe19</strain>
    </source>
</reference>
<keyword evidence="2" id="KW-1185">Reference proteome</keyword>